<sequence>MATPFKLIFPNCGCRLQVQYGINSTRVTEQPASYSGVYTLGNLHHYIELAVRINTKKCSRFKIKQLNAVFSFELRNAHNSNAHNSKPIENSNHILILHYFFGILFVAYMIEKV</sequence>
<gene>
    <name evidence="3" type="ORF">HINF_LOCUS13021</name>
    <name evidence="4" type="ORF">HINF_LOCUS13024</name>
    <name evidence="1" type="ORF">HINF_LOCUS29533</name>
    <name evidence="2" type="ORF">HINF_LOCUS29536</name>
</gene>
<organism evidence="1">
    <name type="scientific">Hexamita inflata</name>
    <dbReference type="NCBI Taxonomy" id="28002"/>
    <lineage>
        <taxon>Eukaryota</taxon>
        <taxon>Metamonada</taxon>
        <taxon>Diplomonadida</taxon>
        <taxon>Hexamitidae</taxon>
        <taxon>Hexamitinae</taxon>
        <taxon>Hexamita</taxon>
    </lineage>
</organism>
<evidence type="ECO:0000313" key="1">
    <source>
        <dbReference type="EMBL" id="CAI9941888.1"/>
    </source>
</evidence>
<proteinExistence type="predicted"/>
<evidence type="ECO:0000313" key="2">
    <source>
        <dbReference type="EMBL" id="CAI9941891.1"/>
    </source>
</evidence>
<dbReference type="EMBL" id="CATOUU010000697">
    <property type="protein sequence ID" value="CAI9941891.1"/>
    <property type="molecule type" value="Genomic_DNA"/>
</dbReference>
<dbReference type="AlphaFoldDB" id="A0AA86PNI3"/>
<dbReference type="Proteomes" id="UP001642409">
    <property type="component" value="Unassembled WGS sequence"/>
</dbReference>
<evidence type="ECO:0000313" key="4">
    <source>
        <dbReference type="EMBL" id="CAL5993357.1"/>
    </source>
</evidence>
<dbReference type="EMBL" id="CAXDID020000030">
    <property type="protein sequence ID" value="CAL5993357.1"/>
    <property type="molecule type" value="Genomic_DNA"/>
</dbReference>
<accession>A0AA86PNI3</accession>
<name>A0AA86PNI3_9EUKA</name>
<evidence type="ECO:0000313" key="5">
    <source>
        <dbReference type="Proteomes" id="UP001642409"/>
    </source>
</evidence>
<reference evidence="3 5" key="2">
    <citation type="submission" date="2024-07" db="EMBL/GenBank/DDBJ databases">
        <authorList>
            <person name="Akdeniz Z."/>
        </authorList>
    </citation>
    <scope>NUCLEOTIDE SEQUENCE [LARGE SCALE GENOMIC DNA]</scope>
</reference>
<comment type="caution">
    <text evidence="1">The sequence shown here is derived from an EMBL/GenBank/DDBJ whole genome shotgun (WGS) entry which is preliminary data.</text>
</comment>
<evidence type="ECO:0000313" key="3">
    <source>
        <dbReference type="EMBL" id="CAL5993351.1"/>
    </source>
</evidence>
<protein>
    <submittedName>
        <fullName evidence="3">Hypothetical_protein</fullName>
    </submittedName>
</protein>
<reference evidence="1" key="1">
    <citation type="submission" date="2023-06" db="EMBL/GenBank/DDBJ databases">
        <authorList>
            <person name="Kurt Z."/>
        </authorList>
    </citation>
    <scope>NUCLEOTIDE SEQUENCE</scope>
</reference>
<keyword evidence="5" id="KW-1185">Reference proteome</keyword>
<dbReference type="EMBL" id="CATOUU010000697">
    <property type="protein sequence ID" value="CAI9941888.1"/>
    <property type="molecule type" value="Genomic_DNA"/>
</dbReference>
<dbReference type="EMBL" id="CAXDID020000030">
    <property type="protein sequence ID" value="CAL5993351.1"/>
    <property type="molecule type" value="Genomic_DNA"/>
</dbReference>